<gene>
    <name evidence="2" type="ORF">BP5553_09624</name>
</gene>
<accession>A0A370TBJ0</accession>
<sequence>MADDLRIALGKSKIDTSQHSTRWPFWAEAVAAYQSGWRMPEKRAPVVISPDGPVSTPEKLQELAELPSVPEVVGTTKTTLRARDSDADRSKDTEKVQICEVNWEQLDRINERAECEEIYVWFEDAQRAAVVILSLKAPEHAVSEITGPSPNPSPPIPTKDGEVRDGSG</sequence>
<dbReference type="OrthoDB" id="3438952at2759"/>
<organism evidence="2 3">
    <name type="scientific">Venustampulla echinocandica</name>
    <dbReference type="NCBI Taxonomy" id="2656787"/>
    <lineage>
        <taxon>Eukaryota</taxon>
        <taxon>Fungi</taxon>
        <taxon>Dikarya</taxon>
        <taxon>Ascomycota</taxon>
        <taxon>Pezizomycotina</taxon>
        <taxon>Leotiomycetes</taxon>
        <taxon>Helotiales</taxon>
        <taxon>Pleuroascaceae</taxon>
        <taxon>Venustampulla</taxon>
    </lineage>
</organism>
<evidence type="ECO:0000313" key="3">
    <source>
        <dbReference type="Proteomes" id="UP000254866"/>
    </source>
</evidence>
<dbReference type="GeneID" id="43602473"/>
<dbReference type="Proteomes" id="UP000254866">
    <property type="component" value="Unassembled WGS sequence"/>
</dbReference>
<feature type="region of interest" description="Disordered" evidence="1">
    <location>
        <begin position="142"/>
        <end position="168"/>
    </location>
</feature>
<dbReference type="EMBL" id="NPIC01000012">
    <property type="protein sequence ID" value="RDL31415.1"/>
    <property type="molecule type" value="Genomic_DNA"/>
</dbReference>
<dbReference type="AlphaFoldDB" id="A0A370TBJ0"/>
<evidence type="ECO:0000256" key="1">
    <source>
        <dbReference type="SAM" id="MobiDB-lite"/>
    </source>
</evidence>
<dbReference type="RefSeq" id="XP_031865546.1">
    <property type="nucleotide sequence ID" value="XM_032018247.1"/>
</dbReference>
<feature type="compositionally biased region" description="Basic and acidic residues" evidence="1">
    <location>
        <begin position="159"/>
        <end position="168"/>
    </location>
</feature>
<protein>
    <submittedName>
        <fullName evidence="2">Uncharacterized protein</fullName>
    </submittedName>
</protein>
<proteinExistence type="predicted"/>
<name>A0A370TBJ0_9HELO</name>
<keyword evidence="3" id="KW-1185">Reference proteome</keyword>
<comment type="caution">
    <text evidence="2">The sequence shown here is derived from an EMBL/GenBank/DDBJ whole genome shotgun (WGS) entry which is preliminary data.</text>
</comment>
<reference evidence="2 3" key="1">
    <citation type="journal article" date="2018" name="IMA Fungus">
        <title>IMA Genome-F 9: Draft genome sequence of Annulohypoxylon stygium, Aspergillus mulundensis, Berkeleyomyces basicola (syn. Thielaviopsis basicola), Ceratocystis smalleyi, two Cercospora beticola strains, Coleophoma cylindrospora, Fusarium fracticaudum, Phialophora cf. hyalina, and Morchella septimelata.</title>
        <authorList>
            <person name="Wingfield B.D."/>
            <person name="Bills G.F."/>
            <person name="Dong Y."/>
            <person name="Huang W."/>
            <person name="Nel W.J."/>
            <person name="Swalarsk-Parry B.S."/>
            <person name="Vaghefi N."/>
            <person name="Wilken P.M."/>
            <person name="An Z."/>
            <person name="de Beer Z.W."/>
            <person name="De Vos L."/>
            <person name="Chen L."/>
            <person name="Duong T.A."/>
            <person name="Gao Y."/>
            <person name="Hammerbacher A."/>
            <person name="Kikkert J.R."/>
            <person name="Li Y."/>
            <person name="Li H."/>
            <person name="Li K."/>
            <person name="Li Q."/>
            <person name="Liu X."/>
            <person name="Ma X."/>
            <person name="Naidoo K."/>
            <person name="Pethybridge S.J."/>
            <person name="Sun J."/>
            <person name="Steenkamp E.T."/>
            <person name="van der Nest M.A."/>
            <person name="van Wyk S."/>
            <person name="Wingfield M.J."/>
            <person name="Xiong C."/>
            <person name="Yue Q."/>
            <person name="Zhang X."/>
        </authorList>
    </citation>
    <scope>NUCLEOTIDE SEQUENCE [LARGE SCALE GENOMIC DNA]</scope>
    <source>
        <strain evidence="2 3">BP 5553</strain>
    </source>
</reference>
<evidence type="ECO:0000313" key="2">
    <source>
        <dbReference type="EMBL" id="RDL31415.1"/>
    </source>
</evidence>